<dbReference type="GO" id="GO:0044773">
    <property type="term" value="P:mitotic DNA damage checkpoint signaling"/>
    <property type="evidence" value="ECO:0007669"/>
    <property type="project" value="TreeGrafter"/>
</dbReference>
<dbReference type="EMBL" id="PUHQ01000090">
    <property type="protein sequence ID" value="KAG0656877.1"/>
    <property type="molecule type" value="Genomic_DNA"/>
</dbReference>
<keyword evidence="5" id="KW-0418">Kinase</keyword>
<dbReference type="AlphaFoldDB" id="A0A9P6VVF0"/>
<keyword evidence="10" id="KW-1185">Reference proteome</keyword>
<dbReference type="Gene3D" id="3.30.200.20">
    <property type="entry name" value="Phosphorylase Kinase, domain 1"/>
    <property type="match status" value="1"/>
</dbReference>
<feature type="compositionally biased region" description="Acidic residues" evidence="7">
    <location>
        <begin position="129"/>
        <end position="154"/>
    </location>
</feature>
<dbReference type="InterPro" id="IPR008271">
    <property type="entry name" value="Ser/Thr_kinase_AS"/>
</dbReference>
<evidence type="ECO:0000313" key="10">
    <source>
        <dbReference type="Proteomes" id="UP000777482"/>
    </source>
</evidence>
<dbReference type="InterPro" id="IPR000719">
    <property type="entry name" value="Prot_kinase_dom"/>
</dbReference>
<feature type="compositionally biased region" description="Basic and acidic residues" evidence="7">
    <location>
        <begin position="73"/>
        <end position="82"/>
    </location>
</feature>
<dbReference type="GO" id="GO:0004674">
    <property type="term" value="F:protein serine/threonine kinase activity"/>
    <property type="evidence" value="ECO:0007669"/>
    <property type="project" value="UniProtKB-KW"/>
</dbReference>
<dbReference type="SMART" id="SM00220">
    <property type="entry name" value="S_TKc"/>
    <property type="match status" value="1"/>
</dbReference>
<keyword evidence="4" id="KW-0547">Nucleotide-binding</keyword>
<dbReference type="SUPFAM" id="SSF56112">
    <property type="entry name" value="Protein kinase-like (PK-like)"/>
    <property type="match status" value="1"/>
</dbReference>
<feature type="compositionally biased region" description="Polar residues" evidence="7">
    <location>
        <begin position="42"/>
        <end position="54"/>
    </location>
</feature>
<feature type="region of interest" description="Disordered" evidence="7">
    <location>
        <begin position="38"/>
        <end position="197"/>
    </location>
</feature>
<dbReference type="CDD" id="cd14019">
    <property type="entry name" value="STKc_Cdc7"/>
    <property type="match status" value="1"/>
</dbReference>
<dbReference type="EC" id="2.7.11.1" evidence="1"/>
<dbReference type="PROSITE" id="PS50011">
    <property type="entry name" value="PROTEIN_KINASE_DOM"/>
    <property type="match status" value="1"/>
</dbReference>
<evidence type="ECO:0000256" key="3">
    <source>
        <dbReference type="ARBA" id="ARBA00022679"/>
    </source>
</evidence>
<dbReference type="GO" id="GO:0005634">
    <property type="term" value="C:nucleus"/>
    <property type="evidence" value="ECO:0007669"/>
    <property type="project" value="TreeGrafter"/>
</dbReference>
<evidence type="ECO:0000313" key="9">
    <source>
        <dbReference type="EMBL" id="KAG0656877.1"/>
    </source>
</evidence>
<reference evidence="9 10" key="1">
    <citation type="submission" date="2020-11" db="EMBL/GenBank/DDBJ databases">
        <title>Kefir isolates.</title>
        <authorList>
            <person name="Marcisauskas S."/>
            <person name="Kim Y."/>
            <person name="Blasche S."/>
        </authorList>
    </citation>
    <scope>NUCLEOTIDE SEQUENCE [LARGE SCALE GENOMIC DNA]</scope>
    <source>
        <strain evidence="9 10">KR</strain>
    </source>
</reference>
<keyword evidence="3" id="KW-0808">Transferase</keyword>
<dbReference type="PANTHER" id="PTHR44167">
    <property type="entry name" value="OVARIAN-SPECIFIC SERINE/THREONINE-PROTEIN KINASE LOK-RELATED"/>
    <property type="match status" value="1"/>
</dbReference>
<dbReference type="Gene3D" id="1.10.510.10">
    <property type="entry name" value="Transferase(Phosphotransferase) domain 1"/>
    <property type="match status" value="2"/>
</dbReference>
<evidence type="ECO:0000256" key="4">
    <source>
        <dbReference type="ARBA" id="ARBA00022741"/>
    </source>
</evidence>
<keyword evidence="6" id="KW-0067">ATP-binding</keyword>
<gene>
    <name evidence="9" type="ORF">C6P46_006898</name>
</gene>
<protein>
    <recommendedName>
        <fullName evidence="1">non-specific serine/threonine protein kinase</fullName>
        <ecNumber evidence="1">2.7.11.1</ecNumber>
    </recommendedName>
</protein>
<name>A0A9P6VVF0_RHOMI</name>
<evidence type="ECO:0000256" key="6">
    <source>
        <dbReference type="ARBA" id="ARBA00022840"/>
    </source>
</evidence>
<evidence type="ECO:0000259" key="8">
    <source>
        <dbReference type="PROSITE" id="PS50011"/>
    </source>
</evidence>
<dbReference type="OrthoDB" id="10020333at2759"/>
<feature type="compositionally biased region" description="Basic and acidic residues" evidence="7">
    <location>
        <begin position="182"/>
        <end position="197"/>
    </location>
</feature>
<feature type="domain" description="Protein kinase" evidence="8">
    <location>
        <begin position="211"/>
        <end position="680"/>
    </location>
</feature>
<evidence type="ECO:0000256" key="5">
    <source>
        <dbReference type="ARBA" id="ARBA00022777"/>
    </source>
</evidence>
<dbReference type="GO" id="GO:0005524">
    <property type="term" value="F:ATP binding"/>
    <property type="evidence" value="ECO:0007669"/>
    <property type="project" value="UniProtKB-KW"/>
</dbReference>
<dbReference type="InterPro" id="IPR011009">
    <property type="entry name" value="Kinase-like_dom_sf"/>
</dbReference>
<feature type="compositionally biased region" description="Acidic residues" evidence="7">
    <location>
        <begin position="162"/>
        <end position="181"/>
    </location>
</feature>
<keyword evidence="2" id="KW-0723">Serine/threonine-protein kinase</keyword>
<evidence type="ECO:0000256" key="2">
    <source>
        <dbReference type="ARBA" id="ARBA00022527"/>
    </source>
</evidence>
<evidence type="ECO:0000256" key="7">
    <source>
        <dbReference type="SAM" id="MobiDB-lite"/>
    </source>
</evidence>
<dbReference type="PANTHER" id="PTHR44167:SF23">
    <property type="entry name" value="CDC7 KINASE, ISOFORM A-RELATED"/>
    <property type="match status" value="1"/>
</dbReference>
<comment type="caution">
    <text evidence="9">The sequence shown here is derived from an EMBL/GenBank/DDBJ whole genome shotgun (WGS) entry which is preliminary data.</text>
</comment>
<dbReference type="PROSITE" id="PS00108">
    <property type="entry name" value="PROTEIN_KINASE_ST"/>
    <property type="match status" value="1"/>
</dbReference>
<organism evidence="9 10">
    <name type="scientific">Rhodotorula mucilaginosa</name>
    <name type="common">Yeast</name>
    <name type="synonym">Rhodotorula rubra</name>
    <dbReference type="NCBI Taxonomy" id="5537"/>
    <lineage>
        <taxon>Eukaryota</taxon>
        <taxon>Fungi</taxon>
        <taxon>Dikarya</taxon>
        <taxon>Basidiomycota</taxon>
        <taxon>Pucciniomycotina</taxon>
        <taxon>Microbotryomycetes</taxon>
        <taxon>Sporidiobolales</taxon>
        <taxon>Sporidiobolaceae</taxon>
        <taxon>Rhodotorula</taxon>
    </lineage>
</organism>
<proteinExistence type="predicted"/>
<dbReference type="Proteomes" id="UP000777482">
    <property type="component" value="Unassembled WGS sequence"/>
</dbReference>
<feature type="compositionally biased region" description="Polar residues" evidence="7">
    <location>
        <begin position="98"/>
        <end position="111"/>
    </location>
</feature>
<sequence>MVAGIFTSHVTEHRDGQRFVFSGFDSVYMTRDDTLAPVQSLRGPSTRLTRSASALSKPVEPDSAADSPAAERVQVDRPTRSESDEDAAQDEVVLAELPSQSHDSALSSQARRQLAKAGSSAFDERDSQMDDYDEEAYDSEAEHDDDMYDDEDNGADVGMRDEQDELVDEEDEESADDSDVENDSRSEGEIESIRHEIDGVEDAVPALTDKYQLIDRLGEGTFSSVYKAIDLQHHVFDNSQWRPTSRKGKVYVAVKRIYVTSSPIRIQNELELMHDLRGSPNVAYLIDAIRHEDQVLAVMPFNRHQDFRTYYRTASLPFLRSYFSCLFRALLSTHTLQIIHRDVKPANFLFDVTTGEGILCDYGLAQKIGGDEWFEWKSNCLHSLPGPAWGGLEGRQRALRKMEKDPGDPPGLHSGMHGVRLREPLSLYDQAKAMEDEWSTWSRQLKKASAGGVLSPEDREVLENYKPWIMPPGWRPDIKKRISDRQEFYKSWRPALQVAAQKAKQKPGYLKEDRRPSVRANRAGTRGFRAPEVLLKCPDQTVALDIWSAGIILLCFLTRRFPFFNSNDDTEALAEIMAIFGRRKMERCAALHNRTLQTNIRDYDDPPHSDLHALVRSLNPPIVVENSPDPYGPIPASPDTINEWYPDSELAQCVDLLKRCLELDCTKRWTAQECLEHPFFRGTYDIGLGRTVFRENAWLDED</sequence>
<evidence type="ECO:0000256" key="1">
    <source>
        <dbReference type="ARBA" id="ARBA00012513"/>
    </source>
</evidence>
<dbReference type="Pfam" id="PF00069">
    <property type="entry name" value="Pkinase"/>
    <property type="match status" value="2"/>
</dbReference>
<accession>A0A9P6VVF0</accession>